<dbReference type="Proteomes" id="UP000294927">
    <property type="component" value="Unassembled WGS sequence"/>
</dbReference>
<keyword evidence="1" id="KW-0812">Transmembrane</keyword>
<sequence>MQSFYRFSLSLMGRTTSMFSLEPRNLSDDSHPCQRACKRRQHRVVRHRARRGTPHPAWPIRLLFMQAAVAFTQLVSALVGLFRQ</sequence>
<accession>A0A4R7UNE7</accession>
<evidence type="ECO:0000313" key="3">
    <source>
        <dbReference type="Proteomes" id="UP000294927"/>
    </source>
</evidence>
<keyword evidence="1" id="KW-0472">Membrane</keyword>
<dbReference type="AlphaFoldDB" id="A0A4R7UNE7"/>
<gene>
    <name evidence="2" type="ORF">CLV71_14111</name>
</gene>
<reference evidence="2 3" key="1">
    <citation type="submission" date="2019-03" db="EMBL/GenBank/DDBJ databases">
        <title>Genomic Encyclopedia of Archaeal and Bacterial Type Strains, Phase II (KMG-II): from individual species to whole genera.</title>
        <authorList>
            <person name="Goeker M."/>
        </authorList>
    </citation>
    <scope>NUCLEOTIDE SEQUENCE [LARGE SCALE GENOMIC DNA]</scope>
    <source>
        <strain evidence="2 3">DSM 45499</strain>
    </source>
</reference>
<evidence type="ECO:0000313" key="2">
    <source>
        <dbReference type="EMBL" id="TDV34229.1"/>
    </source>
</evidence>
<evidence type="ECO:0000256" key="1">
    <source>
        <dbReference type="SAM" id="Phobius"/>
    </source>
</evidence>
<protein>
    <submittedName>
        <fullName evidence="2">Uncharacterized protein</fullName>
    </submittedName>
</protein>
<comment type="caution">
    <text evidence="2">The sequence shown here is derived from an EMBL/GenBank/DDBJ whole genome shotgun (WGS) entry which is preliminary data.</text>
</comment>
<dbReference type="EMBL" id="SOCP01000041">
    <property type="protein sequence ID" value="TDV34229.1"/>
    <property type="molecule type" value="Genomic_DNA"/>
</dbReference>
<keyword evidence="3" id="KW-1185">Reference proteome</keyword>
<feature type="transmembrane region" description="Helical" evidence="1">
    <location>
        <begin position="63"/>
        <end position="82"/>
    </location>
</feature>
<name>A0A4R7UNE7_9PSEU</name>
<keyword evidence="1" id="KW-1133">Transmembrane helix</keyword>
<organism evidence="2 3">
    <name type="scientific">Actinophytocola oryzae</name>
    <dbReference type="NCBI Taxonomy" id="502181"/>
    <lineage>
        <taxon>Bacteria</taxon>
        <taxon>Bacillati</taxon>
        <taxon>Actinomycetota</taxon>
        <taxon>Actinomycetes</taxon>
        <taxon>Pseudonocardiales</taxon>
        <taxon>Pseudonocardiaceae</taxon>
    </lineage>
</organism>
<proteinExistence type="predicted"/>